<dbReference type="Pfam" id="PF09369">
    <property type="entry name" value="MZB"/>
    <property type="match status" value="1"/>
</dbReference>
<sequence length="130" mass="13954">MIDRGTKSEIESEGFDLGGTLHAVEHTAIAAMPLFALCDRGDMGGLSHTCFPDFGLPAIFLYDGYEGGVGLAKRALEIGTEWLTATLGIIEECPCTGGCPSCVQDAQCGNRNEPLDKEGAKYLLRRWLAE</sequence>
<evidence type="ECO:0000313" key="2">
    <source>
        <dbReference type="EMBL" id="SPQ00125.1"/>
    </source>
</evidence>
<reference evidence="3" key="1">
    <citation type="submission" date="2018-03" db="EMBL/GenBank/DDBJ databases">
        <authorList>
            <person name="Zecchin S."/>
        </authorList>
    </citation>
    <scope>NUCLEOTIDE SEQUENCE [LARGE SCALE GENOMIC DNA]</scope>
</reference>
<accession>A0A2U3QFK5</accession>
<feature type="domain" description="MrfA-like Zn-binding" evidence="1">
    <location>
        <begin position="25"/>
        <end position="103"/>
    </location>
</feature>
<dbReference type="PANTHER" id="PTHR47957">
    <property type="entry name" value="ATP-DEPENDENT HELICASE HRQ1"/>
    <property type="match status" value="1"/>
</dbReference>
<keyword evidence="3" id="KW-1185">Reference proteome</keyword>
<name>A0A2U3QFK5_9BACT</name>
<gene>
    <name evidence="2" type="ORF">NBG4_180001</name>
</gene>
<dbReference type="Proteomes" id="UP000245125">
    <property type="component" value="Unassembled WGS sequence"/>
</dbReference>
<dbReference type="GO" id="GO:0006289">
    <property type="term" value="P:nucleotide-excision repair"/>
    <property type="evidence" value="ECO:0007669"/>
    <property type="project" value="TreeGrafter"/>
</dbReference>
<dbReference type="GO" id="GO:0043138">
    <property type="term" value="F:3'-5' DNA helicase activity"/>
    <property type="evidence" value="ECO:0007669"/>
    <property type="project" value="TreeGrafter"/>
</dbReference>
<dbReference type="PANTHER" id="PTHR47957:SF3">
    <property type="entry name" value="ATP-DEPENDENT HELICASE HRQ1"/>
    <property type="match status" value="1"/>
</dbReference>
<organism evidence="2 3">
    <name type="scientific">Candidatus Sulfobium mesophilum</name>
    <dbReference type="NCBI Taxonomy" id="2016548"/>
    <lineage>
        <taxon>Bacteria</taxon>
        <taxon>Pseudomonadati</taxon>
        <taxon>Nitrospirota</taxon>
        <taxon>Nitrospiria</taxon>
        <taxon>Nitrospirales</taxon>
        <taxon>Nitrospiraceae</taxon>
        <taxon>Candidatus Sulfobium</taxon>
    </lineage>
</organism>
<proteinExistence type="predicted"/>
<evidence type="ECO:0000259" key="1">
    <source>
        <dbReference type="Pfam" id="PF09369"/>
    </source>
</evidence>
<evidence type="ECO:0000313" key="3">
    <source>
        <dbReference type="Proteomes" id="UP000245125"/>
    </source>
</evidence>
<dbReference type="GO" id="GO:0036297">
    <property type="term" value="P:interstrand cross-link repair"/>
    <property type="evidence" value="ECO:0007669"/>
    <property type="project" value="TreeGrafter"/>
</dbReference>
<dbReference type="InterPro" id="IPR018973">
    <property type="entry name" value="MZB"/>
</dbReference>
<dbReference type="AlphaFoldDB" id="A0A2U3QFK5"/>
<dbReference type="EMBL" id="OUUY01000062">
    <property type="protein sequence ID" value="SPQ00125.1"/>
    <property type="molecule type" value="Genomic_DNA"/>
</dbReference>
<protein>
    <recommendedName>
        <fullName evidence="1">MrfA-like Zn-binding domain-containing protein</fullName>
    </recommendedName>
</protein>